<name>A0ABP6L9I0_9ACTN</name>
<accession>A0ABP6L9I0</accession>
<dbReference type="Proteomes" id="UP001501532">
    <property type="component" value="Unassembled WGS sequence"/>
</dbReference>
<keyword evidence="2" id="KW-0472">Membrane</keyword>
<keyword evidence="2" id="KW-0812">Transmembrane</keyword>
<evidence type="ECO:0000256" key="2">
    <source>
        <dbReference type="SAM" id="Phobius"/>
    </source>
</evidence>
<evidence type="ECO:0000313" key="3">
    <source>
        <dbReference type="EMBL" id="GAA3036747.1"/>
    </source>
</evidence>
<sequence>MPAALAPVRPKDTSVFRNRRLRAFRARHRIPLLATLPTLPLYAVWWLFLATGGGDLAAQEAWARFAAEQGGSAYNLFWYGGMHTANYSLISPYLMAALGVRTVTVVSGVASSWLASVLIVRTGVRGPLGPALLASLALWCDVASGRTTFALGVAFGLAGCVLLTGQRRLVSAAVCTALATMASPVAGLFLAVVGAGFLDVRDRWRALVLLVPPCAVVATTTLLFPFTGEQPMSADRVWQPALLGLAVAASAPRGWRVARRSGVVYTAGTVLVYLIPSPVGTNVERFAELFAPAALLAVLLTAPRLRGPRRVLLVAALVFSVIWVGRKTVSDLRVSTAVPAWAADTDGVLRALEGLGADRTRVEAVPARNHREATALATHMNLARGWNRQLDMERGRLFYDGTFSAAAYRRWLDRWAVGFVVLPPGRPDGYAEDEARLVREHRPAWLEPVWRDAYWRVYRVRDAVPLATVPATVLRTASAGMDVRMPRPGSVTVRVAYSPWLHTDGGCLTRDGEFTRLTVSAPGVFRIGSEYGSEPEGGECRPPPGAPAAPGTHGSSQPVHEYPPRRRPPTRISGCAPPRGPQFIA</sequence>
<feature type="transmembrane region" description="Helical" evidence="2">
    <location>
        <begin position="93"/>
        <end position="120"/>
    </location>
</feature>
<feature type="region of interest" description="Disordered" evidence="1">
    <location>
        <begin position="528"/>
        <end position="585"/>
    </location>
</feature>
<keyword evidence="2" id="KW-1133">Transmembrane helix</keyword>
<protein>
    <recommendedName>
        <fullName evidence="5">Integral membrane protein</fullName>
    </recommendedName>
</protein>
<feature type="transmembrane region" description="Helical" evidence="2">
    <location>
        <begin position="206"/>
        <end position="225"/>
    </location>
</feature>
<feature type="transmembrane region" description="Helical" evidence="2">
    <location>
        <begin position="30"/>
        <end position="48"/>
    </location>
</feature>
<keyword evidence="4" id="KW-1185">Reference proteome</keyword>
<dbReference type="EMBL" id="BAAAUF010000013">
    <property type="protein sequence ID" value="GAA3036747.1"/>
    <property type="molecule type" value="Genomic_DNA"/>
</dbReference>
<evidence type="ECO:0000256" key="1">
    <source>
        <dbReference type="SAM" id="MobiDB-lite"/>
    </source>
</evidence>
<organism evidence="3 4">
    <name type="scientific">Streptomyces glomeratus</name>
    <dbReference type="NCBI Taxonomy" id="284452"/>
    <lineage>
        <taxon>Bacteria</taxon>
        <taxon>Bacillati</taxon>
        <taxon>Actinomycetota</taxon>
        <taxon>Actinomycetes</taxon>
        <taxon>Kitasatosporales</taxon>
        <taxon>Streptomycetaceae</taxon>
        <taxon>Streptomyces</taxon>
    </lineage>
</organism>
<reference evidence="4" key="1">
    <citation type="journal article" date="2019" name="Int. J. Syst. Evol. Microbiol.">
        <title>The Global Catalogue of Microorganisms (GCM) 10K type strain sequencing project: providing services to taxonomists for standard genome sequencing and annotation.</title>
        <authorList>
            <consortium name="The Broad Institute Genomics Platform"/>
            <consortium name="The Broad Institute Genome Sequencing Center for Infectious Disease"/>
            <person name="Wu L."/>
            <person name="Ma J."/>
        </authorList>
    </citation>
    <scope>NUCLEOTIDE SEQUENCE [LARGE SCALE GENOMIC DNA]</scope>
    <source>
        <strain evidence="4">JCM 9091</strain>
    </source>
</reference>
<feature type="transmembrane region" description="Helical" evidence="2">
    <location>
        <begin position="169"/>
        <end position="194"/>
    </location>
</feature>
<comment type="caution">
    <text evidence="3">The sequence shown here is derived from an EMBL/GenBank/DDBJ whole genome shotgun (WGS) entry which is preliminary data.</text>
</comment>
<gene>
    <name evidence="3" type="ORF">GCM10010448_18880</name>
</gene>
<evidence type="ECO:0008006" key="5">
    <source>
        <dbReference type="Google" id="ProtNLM"/>
    </source>
</evidence>
<evidence type="ECO:0000313" key="4">
    <source>
        <dbReference type="Proteomes" id="UP001501532"/>
    </source>
</evidence>
<proteinExistence type="predicted"/>
<feature type="transmembrane region" description="Helical" evidence="2">
    <location>
        <begin position="262"/>
        <end position="280"/>
    </location>
</feature>
<feature type="transmembrane region" description="Helical" evidence="2">
    <location>
        <begin position="132"/>
        <end position="157"/>
    </location>
</feature>